<name>A0A1V9XE73_9ACAR</name>
<keyword evidence="2" id="KW-1185">Reference proteome</keyword>
<comment type="caution">
    <text evidence="1">The sequence shown here is derived from an EMBL/GenBank/DDBJ whole genome shotgun (WGS) entry which is preliminary data.</text>
</comment>
<reference evidence="1 2" key="1">
    <citation type="journal article" date="2017" name="Gigascience">
        <title>Draft genome of the honey bee ectoparasitic mite, Tropilaelaps mercedesae, is shaped by the parasitic life history.</title>
        <authorList>
            <person name="Dong X."/>
            <person name="Armstrong S.D."/>
            <person name="Xia D."/>
            <person name="Makepeace B.L."/>
            <person name="Darby A.C."/>
            <person name="Kadowaki T."/>
        </authorList>
    </citation>
    <scope>NUCLEOTIDE SEQUENCE [LARGE SCALE GENOMIC DNA]</scope>
    <source>
        <strain evidence="1">Wuxi-XJTLU</strain>
    </source>
</reference>
<dbReference type="AlphaFoldDB" id="A0A1V9XE73"/>
<evidence type="ECO:0000313" key="1">
    <source>
        <dbReference type="EMBL" id="OQR71860.1"/>
    </source>
</evidence>
<gene>
    <name evidence="1" type="ORF">BIW11_03890</name>
</gene>
<dbReference type="EMBL" id="MNPL01013325">
    <property type="protein sequence ID" value="OQR71860.1"/>
    <property type="molecule type" value="Genomic_DNA"/>
</dbReference>
<organism evidence="1 2">
    <name type="scientific">Tropilaelaps mercedesae</name>
    <dbReference type="NCBI Taxonomy" id="418985"/>
    <lineage>
        <taxon>Eukaryota</taxon>
        <taxon>Metazoa</taxon>
        <taxon>Ecdysozoa</taxon>
        <taxon>Arthropoda</taxon>
        <taxon>Chelicerata</taxon>
        <taxon>Arachnida</taxon>
        <taxon>Acari</taxon>
        <taxon>Parasitiformes</taxon>
        <taxon>Mesostigmata</taxon>
        <taxon>Gamasina</taxon>
        <taxon>Dermanyssoidea</taxon>
        <taxon>Laelapidae</taxon>
        <taxon>Tropilaelaps</taxon>
    </lineage>
</organism>
<evidence type="ECO:0000313" key="2">
    <source>
        <dbReference type="Proteomes" id="UP000192247"/>
    </source>
</evidence>
<dbReference type="Proteomes" id="UP000192247">
    <property type="component" value="Unassembled WGS sequence"/>
</dbReference>
<accession>A0A1V9XE73</accession>
<proteinExistence type="predicted"/>
<dbReference type="InParanoid" id="A0A1V9XE73"/>
<sequence length="45" mass="4979">MLYRGYGVSWFNISVKNLETTPPIAKSRIASLAAIVLSSCHSMHK</sequence>
<protein>
    <submittedName>
        <fullName evidence="1">Uncharacterized protein</fullName>
    </submittedName>
</protein>